<protein>
    <recommendedName>
        <fullName evidence="2">leucine--tRNA ligase</fullName>
        <ecNumber evidence="2">6.1.1.4</ecNumber>
    </recommendedName>
</protein>
<feature type="transmembrane region" description="Helical" evidence="8">
    <location>
        <begin position="58"/>
        <end position="75"/>
    </location>
</feature>
<dbReference type="EMBL" id="CP024850">
    <property type="protein sequence ID" value="QSF25350.1"/>
    <property type="molecule type" value="Genomic_DNA"/>
</dbReference>
<dbReference type="GO" id="GO:0006429">
    <property type="term" value="P:leucyl-tRNA aminoacylation"/>
    <property type="evidence" value="ECO:0007669"/>
    <property type="project" value="InterPro"/>
</dbReference>
<dbReference type="Gene3D" id="3.40.50.620">
    <property type="entry name" value="HUPs"/>
    <property type="match status" value="2"/>
</dbReference>
<keyword evidence="11" id="KW-1185">Reference proteome</keyword>
<dbReference type="Gene3D" id="1.10.730.10">
    <property type="entry name" value="Isoleucyl-tRNA Synthetase, Domain 1"/>
    <property type="match status" value="1"/>
</dbReference>
<feature type="transmembrane region" description="Helical" evidence="8">
    <location>
        <begin position="238"/>
        <end position="259"/>
    </location>
</feature>
<evidence type="ECO:0000256" key="4">
    <source>
        <dbReference type="ARBA" id="ARBA00022741"/>
    </source>
</evidence>
<evidence type="ECO:0000313" key="11">
    <source>
        <dbReference type="Proteomes" id="UP000663075"/>
    </source>
</evidence>
<dbReference type="GO" id="GO:0005524">
    <property type="term" value="F:ATP binding"/>
    <property type="evidence" value="ECO:0007669"/>
    <property type="project" value="UniProtKB-KW"/>
</dbReference>
<evidence type="ECO:0000256" key="3">
    <source>
        <dbReference type="ARBA" id="ARBA00022598"/>
    </source>
</evidence>
<keyword evidence="5" id="KW-0067">ATP-binding</keyword>
<dbReference type="PANTHER" id="PTHR43740:SF2">
    <property type="entry name" value="LEUCINE--TRNA LIGASE, MITOCHONDRIAL"/>
    <property type="match status" value="1"/>
</dbReference>
<dbReference type="SUPFAM" id="SSF52374">
    <property type="entry name" value="Nucleotidylyl transferase"/>
    <property type="match status" value="1"/>
</dbReference>
<reference evidence="10" key="1">
    <citation type="submission" date="2017-11" db="EMBL/GenBank/DDBJ databases">
        <authorList>
            <person name="Jian Z."/>
        </authorList>
    </citation>
    <scope>NUCLEOTIDE SEQUENCE</scope>
    <source>
        <strain evidence="10">YC</strain>
    </source>
</reference>
<dbReference type="EC" id="6.1.1.4" evidence="2"/>
<comment type="similarity">
    <text evidence="1">Belongs to the class-I aminoacyl-tRNA synthetase family.</text>
</comment>
<dbReference type="PANTHER" id="PTHR43740">
    <property type="entry name" value="LEUCYL-TRNA SYNTHETASE"/>
    <property type="match status" value="1"/>
</dbReference>
<dbReference type="AlphaFoldDB" id="A0A974WLH4"/>
<keyword evidence="6" id="KW-0648">Protein biosynthesis</keyword>
<keyword evidence="8" id="KW-1133">Transmembrane helix</keyword>
<dbReference type="InterPro" id="IPR002300">
    <property type="entry name" value="aa-tRNA-synth_Ia"/>
</dbReference>
<keyword evidence="4" id="KW-0547">Nucleotide-binding</keyword>
<feature type="transmembrane region" description="Helical" evidence="8">
    <location>
        <begin position="170"/>
        <end position="188"/>
    </location>
</feature>
<name>A0A974WLH4_9PROT</name>
<evidence type="ECO:0000313" key="10">
    <source>
        <dbReference type="EMBL" id="QSF25350.1"/>
    </source>
</evidence>
<keyword evidence="8" id="KW-0812">Transmembrane</keyword>
<dbReference type="PRINTS" id="PR00985">
    <property type="entry name" value="TRNASYNTHLEU"/>
</dbReference>
<keyword evidence="7" id="KW-0030">Aminoacyl-tRNA synthetase</keyword>
<feature type="domain" description="Aminoacyl-tRNA synthetase class Ia" evidence="9">
    <location>
        <begin position="33"/>
        <end position="468"/>
    </location>
</feature>
<keyword evidence="3" id="KW-0436">Ligase</keyword>
<evidence type="ECO:0000256" key="2">
    <source>
        <dbReference type="ARBA" id="ARBA00013164"/>
    </source>
</evidence>
<evidence type="ECO:0000256" key="7">
    <source>
        <dbReference type="ARBA" id="ARBA00023146"/>
    </source>
</evidence>
<proteinExistence type="inferred from homology"/>
<dbReference type="InterPro" id="IPR002302">
    <property type="entry name" value="Leu-tRNA-ligase"/>
</dbReference>
<dbReference type="GO" id="GO:0004823">
    <property type="term" value="F:leucine-tRNA ligase activity"/>
    <property type="evidence" value="ECO:0007669"/>
    <property type="project" value="UniProtKB-EC"/>
</dbReference>
<evidence type="ECO:0000256" key="1">
    <source>
        <dbReference type="ARBA" id="ARBA00005594"/>
    </source>
</evidence>
<accession>A0A974WLH4</accession>
<dbReference type="Pfam" id="PF00133">
    <property type="entry name" value="tRNA-synt_1"/>
    <property type="match status" value="1"/>
</dbReference>
<evidence type="ECO:0000256" key="8">
    <source>
        <dbReference type="SAM" id="Phobius"/>
    </source>
</evidence>
<sequence length="496" mass="60986">MFMGWDSFGTPAENASLLNNVIPLKFLKSNIYQMKKQLLYCDFSINWNYNLNTYNFNYYYFNQFIFLKFLFYNHLYLSNKKINWDVCEKTVLSNEQVIKGKGWRSSCLVKKINVKTYYFNIKKYKYEIFNEINNLNWPLKIKIMQKNWIFVIKFLFYFKIFLNLKLFKISSFSSSFFQFLFNIFNFLIKEKNIFLNIFILKNNFIINYFLKNIFNEKYYILKNFKKNYYYNFNKKFNIFFFFKNFKIFLFNIFIYLNLFEIFKIFKLKKFIFLKNFWNLKDWGVSRQKYWGCNIPTFFCKFCRINYSLNKRSIPFFISKNLQKNNLYYFKLINKIKCKFCKKYSFKEIFTMDTFVDSSWYFLKIFNKKSKINLKMPIDLYIGGVEHSILHLLYSRYFIKLLRDFKFLNFGEPFKSIFSQGMILYKNLNKILKMSKSSGNSIKPENIILSNNLDSLRFTLLKNSLNKDFLWNNNSVKTNFLFFNKLFFNNKIFKKKI</sequence>
<gene>
    <name evidence="10" type="ORF">CU086_00800</name>
</gene>
<organism evidence="10 11">
    <name type="scientific">Candidatus Nasuia deltocephalincola</name>
    <dbReference type="NCBI Taxonomy" id="1160784"/>
    <lineage>
        <taxon>Bacteria</taxon>
        <taxon>Pseudomonadati</taxon>
        <taxon>Pseudomonadota</taxon>
        <taxon>Betaproteobacteria</taxon>
        <taxon>Candidatus Nasuia</taxon>
    </lineage>
</organism>
<keyword evidence="8" id="KW-0472">Membrane</keyword>
<dbReference type="Proteomes" id="UP000663075">
    <property type="component" value="Chromosome"/>
</dbReference>
<evidence type="ECO:0000256" key="5">
    <source>
        <dbReference type="ARBA" id="ARBA00022840"/>
    </source>
</evidence>
<evidence type="ECO:0000256" key="6">
    <source>
        <dbReference type="ARBA" id="ARBA00022917"/>
    </source>
</evidence>
<dbReference type="InterPro" id="IPR014729">
    <property type="entry name" value="Rossmann-like_a/b/a_fold"/>
</dbReference>
<evidence type="ECO:0000259" key="9">
    <source>
        <dbReference type="Pfam" id="PF00133"/>
    </source>
</evidence>
<feature type="transmembrane region" description="Helical" evidence="8">
    <location>
        <begin position="193"/>
        <end position="210"/>
    </location>
</feature>